<organism evidence="6 7">
    <name type="scientific">Natrinema versiforme JCM 10478</name>
    <dbReference type="NCBI Taxonomy" id="1227496"/>
    <lineage>
        <taxon>Archaea</taxon>
        <taxon>Methanobacteriati</taxon>
        <taxon>Methanobacteriota</taxon>
        <taxon>Stenosarchaea group</taxon>
        <taxon>Halobacteria</taxon>
        <taxon>Halobacteriales</taxon>
        <taxon>Natrialbaceae</taxon>
        <taxon>Natrinema</taxon>
    </lineage>
</organism>
<dbReference type="AlphaFoldDB" id="L9XY72"/>
<dbReference type="PATRIC" id="fig|1227496.3.peg.2939"/>
<dbReference type="InterPro" id="IPR027410">
    <property type="entry name" value="TCP-1-like_intermed_sf"/>
</dbReference>
<dbReference type="InterPro" id="IPR027413">
    <property type="entry name" value="GROEL-like_equatorial_sf"/>
</dbReference>
<name>L9XY72_9EURY</name>
<keyword evidence="7" id="KW-1185">Reference proteome</keyword>
<evidence type="ECO:0000256" key="2">
    <source>
        <dbReference type="ARBA" id="ARBA00022741"/>
    </source>
</evidence>
<dbReference type="Gene3D" id="1.10.560.10">
    <property type="entry name" value="GroEL-like equatorial domain"/>
    <property type="match status" value="1"/>
</dbReference>
<sequence>MTTRRDSETGTEIEFPQANIAAARAVSTALESTVGPTPRDTLIVNQLAAQQDPDPGQTAIDDYTVSSDGATILDALPLSHPIAPVIRRIVGPERPGETDVDGEAIPDGVSSTVVLLGALLEESESLLERGVHPSTIERGYLAGLEHATRTLRSLSRPIGSFPDERAANVSIARSAMTGNDVGGQGDTWAEIAAEAVASVGPPDEVSFAVRQLRSGSIADSRLVRGTVLDRDEIVDDRMPRTVTDATVLALEGFKRDTANDGKTGGLRDPDFQRDGERILIDSPDEIGEYEAVFERRRERIADGLVEAGVDVVATRLGINDAFQDLLADRGIVGIRGVNRLKLTQLARATGATLVTDPDDIDPAHLGTAGLVEERRVEPRRNRKARRPIVVFDDCPEPASVTVMLRGVRGQLAEQATTEVRKAAAAVAAANGHGIARPGVLPGGGAPELQVARTVREAAPGVDSRTQLALEAFADAADGFVSLLARNAGLDPQTTLATLRARTDGDATASVGLSLPDGAITDAFAAGIVDPLDVRLGCYEAAVEVATMILRVDDAIDATFGKEPTEPGDAIYDEHAEKHQDHLEETEDTIWDQ</sequence>
<feature type="compositionally biased region" description="Acidic residues" evidence="5">
    <location>
        <begin position="583"/>
        <end position="592"/>
    </location>
</feature>
<reference evidence="6 7" key="1">
    <citation type="journal article" date="2014" name="PLoS Genet.">
        <title>Phylogenetically driven sequencing of extremely halophilic archaea reveals strategies for static and dynamic osmo-response.</title>
        <authorList>
            <person name="Becker E.A."/>
            <person name="Seitzer P.M."/>
            <person name="Tritt A."/>
            <person name="Larsen D."/>
            <person name="Krusor M."/>
            <person name="Yao A.I."/>
            <person name="Wu D."/>
            <person name="Madern D."/>
            <person name="Eisen J.A."/>
            <person name="Darling A.E."/>
            <person name="Facciotti M.T."/>
        </authorList>
    </citation>
    <scope>NUCLEOTIDE SEQUENCE [LARGE SCALE GENOMIC DNA]</scope>
    <source>
        <strain evidence="6 7">JCM 10478</strain>
    </source>
</reference>
<dbReference type="InterPro" id="IPR027409">
    <property type="entry name" value="GroEL-like_apical_dom_sf"/>
</dbReference>
<dbReference type="InterPro" id="IPR002423">
    <property type="entry name" value="Cpn60/GroEL/TCP-1"/>
</dbReference>
<evidence type="ECO:0000313" key="6">
    <source>
        <dbReference type="EMBL" id="ELY65518.1"/>
    </source>
</evidence>
<keyword evidence="2" id="KW-0547">Nucleotide-binding</keyword>
<dbReference type="GO" id="GO:0140662">
    <property type="term" value="F:ATP-dependent protein folding chaperone"/>
    <property type="evidence" value="ECO:0007669"/>
    <property type="project" value="InterPro"/>
</dbReference>
<dbReference type="SUPFAM" id="SSF52029">
    <property type="entry name" value="GroEL apical domain-like"/>
    <property type="match status" value="1"/>
</dbReference>
<comment type="similarity">
    <text evidence="1">Belongs to the TCP-1 chaperonin family.</text>
</comment>
<dbReference type="Gene3D" id="3.50.7.10">
    <property type="entry name" value="GroEL"/>
    <property type="match status" value="1"/>
</dbReference>
<evidence type="ECO:0000313" key="7">
    <source>
        <dbReference type="Proteomes" id="UP000011632"/>
    </source>
</evidence>
<protein>
    <recommendedName>
        <fullName evidence="8">Chaperonin Cpn60/TCP-1</fullName>
    </recommendedName>
</protein>
<dbReference type="Pfam" id="PF00118">
    <property type="entry name" value="Cpn60_TCP1"/>
    <property type="match status" value="1"/>
</dbReference>
<gene>
    <name evidence="6" type="ORF">C489_14610</name>
</gene>
<evidence type="ECO:0000256" key="1">
    <source>
        <dbReference type="ARBA" id="ARBA00008020"/>
    </source>
</evidence>
<feature type="compositionally biased region" description="Basic and acidic residues" evidence="5">
    <location>
        <begin position="571"/>
        <end position="582"/>
    </location>
</feature>
<dbReference type="Gene3D" id="3.30.260.10">
    <property type="entry name" value="TCP-1-like chaperonin intermediate domain"/>
    <property type="match status" value="1"/>
</dbReference>
<comment type="caution">
    <text evidence="6">The sequence shown here is derived from an EMBL/GenBank/DDBJ whole genome shotgun (WGS) entry which is preliminary data.</text>
</comment>
<evidence type="ECO:0008006" key="8">
    <source>
        <dbReference type="Google" id="ProtNLM"/>
    </source>
</evidence>
<keyword evidence="3" id="KW-0067">ATP-binding</keyword>
<dbReference type="SUPFAM" id="SSF48592">
    <property type="entry name" value="GroEL equatorial domain-like"/>
    <property type="match status" value="1"/>
</dbReference>
<dbReference type="OrthoDB" id="161473at2157"/>
<dbReference type="Proteomes" id="UP000011632">
    <property type="component" value="Unassembled WGS sequence"/>
</dbReference>
<keyword evidence="4" id="KW-0143">Chaperone</keyword>
<dbReference type="InterPro" id="IPR017998">
    <property type="entry name" value="Chaperone_TCP-1"/>
</dbReference>
<dbReference type="GO" id="GO:0005524">
    <property type="term" value="F:ATP binding"/>
    <property type="evidence" value="ECO:0007669"/>
    <property type="project" value="UniProtKB-KW"/>
</dbReference>
<proteinExistence type="inferred from homology"/>
<dbReference type="SUPFAM" id="SSF54849">
    <property type="entry name" value="GroEL-intermediate domain like"/>
    <property type="match status" value="1"/>
</dbReference>
<dbReference type="STRING" id="1227496.C489_14610"/>
<feature type="region of interest" description="Disordered" evidence="5">
    <location>
        <begin position="559"/>
        <end position="592"/>
    </location>
</feature>
<dbReference type="EMBL" id="AOID01000045">
    <property type="protein sequence ID" value="ELY65518.1"/>
    <property type="molecule type" value="Genomic_DNA"/>
</dbReference>
<evidence type="ECO:0000256" key="5">
    <source>
        <dbReference type="SAM" id="MobiDB-lite"/>
    </source>
</evidence>
<accession>L9XY72</accession>
<evidence type="ECO:0000256" key="4">
    <source>
        <dbReference type="ARBA" id="ARBA00023186"/>
    </source>
</evidence>
<dbReference type="RefSeq" id="WP_006432013.1">
    <property type="nucleotide sequence ID" value="NZ_AOID01000045.1"/>
</dbReference>
<evidence type="ECO:0000256" key="3">
    <source>
        <dbReference type="ARBA" id="ARBA00022840"/>
    </source>
</evidence>
<dbReference type="PANTHER" id="PTHR11353">
    <property type="entry name" value="CHAPERONIN"/>
    <property type="match status" value="1"/>
</dbReference>